<organism evidence="1 2">
    <name type="scientific">Rhizophagus irregularis</name>
    <dbReference type="NCBI Taxonomy" id="588596"/>
    <lineage>
        <taxon>Eukaryota</taxon>
        <taxon>Fungi</taxon>
        <taxon>Fungi incertae sedis</taxon>
        <taxon>Mucoromycota</taxon>
        <taxon>Glomeromycotina</taxon>
        <taxon>Glomeromycetes</taxon>
        <taxon>Glomerales</taxon>
        <taxon>Glomeraceae</taxon>
        <taxon>Rhizophagus</taxon>
    </lineage>
</organism>
<comment type="caution">
    <text evidence="1">The sequence shown here is derived from an EMBL/GenBank/DDBJ whole genome shotgun (WGS) entry which is preliminary data.</text>
</comment>
<evidence type="ECO:0000313" key="2">
    <source>
        <dbReference type="Proteomes" id="UP000234323"/>
    </source>
</evidence>
<dbReference type="VEuPathDB" id="FungiDB:RhiirFUN_009717"/>
<keyword evidence="2" id="KW-1185">Reference proteome</keyword>
<dbReference type="VEuPathDB" id="FungiDB:FUN_007025"/>
<proteinExistence type="predicted"/>
<accession>A0A2I1FX82</accession>
<sequence>MSYVIEVNQGNYEQETPNFGSIAKDYHDACEIYNSCLITTEYGDSILDPKKCNAINFDPIKTAREQYDRILLIDELFNKIKKEKGARAASEEWFAALPEQFKPANYYACLSTDEKGKSYLDPEKCKKNFDPIKYDLEKYDRVLDNIYFNDIKKENAPHSAGKEWFVPLPERFKSKCELNPDIFIPKSQRVVDEPTKNLLLEKGIELFGHQIKLININSPVEVVEIKITQDNILLVVEEELDKGMLRYEIDCEIDMLAGVQHAIQYASPNYELLINFLEINGNNLKEFYIGDIIGESNNSLNLAIANYCSNLIKLSTGFKNDELETLKEVFIGCQNLESIKIWVGGLFLNEKKAMEMIIKYSPKSVYEIKLNYLDCMKSKLLPEELESFFINWKNRTSKKSLSLMVINNGIDVNEVNIENTKIIEKYIRLGVIKKFKITGFYDETF</sequence>
<dbReference type="Proteomes" id="UP000234323">
    <property type="component" value="Unassembled WGS sequence"/>
</dbReference>
<dbReference type="EMBL" id="LLXI01000048">
    <property type="protein sequence ID" value="PKY39007.1"/>
    <property type="molecule type" value="Genomic_DNA"/>
</dbReference>
<protein>
    <submittedName>
        <fullName evidence="1">Uncharacterized protein</fullName>
    </submittedName>
</protein>
<evidence type="ECO:0000313" key="1">
    <source>
        <dbReference type="EMBL" id="PKY39007.1"/>
    </source>
</evidence>
<gene>
    <name evidence="1" type="ORF">RhiirA4_439754</name>
</gene>
<dbReference type="AlphaFoldDB" id="A0A2I1FX82"/>
<dbReference type="VEuPathDB" id="FungiDB:RhiirA1_535873"/>
<dbReference type="VEuPathDB" id="FungiDB:RhiirA1_436439"/>
<name>A0A2I1FX82_9GLOM</name>
<reference evidence="1 2" key="1">
    <citation type="submission" date="2015-10" db="EMBL/GenBank/DDBJ databases">
        <title>Genome analyses suggest a sexual origin of heterokaryosis in a supposedly ancient asexual fungus.</title>
        <authorList>
            <person name="Ropars J."/>
            <person name="Sedzielewska K."/>
            <person name="Noel J."/>
            <person name="Charron P."/>
            <person name="Farinelli L."/>
            <person name="Marton T."/>
            <person name="Kruger M."/>
            <person name="Pelin A."/>
            <person name="Brachmann A."/>
            <person name="Corradi N."/>
        </authorList>
    </citation>
    <scope>NUCLEOTIDE SEQUENCE [LARGE SCALE GENOMIC DNA]</scope>
    <source>
        <strain evidence="1 2">A4</strain>
    </source>
</reference>